<evidence type="ECO:0000313" key="2">
    <source>
        <dbReference type="EMBL" id="GAA4390128.1"/>
    </source>
</evidence>
<sequence length="77" mass="8093">MSTVWSITGRLSPPGDGRADIGQEAGYDSGHLPIAGEAEGHPVHGQVPVRQGVEVDARDRDGEAADIHDVPILGRSR</sequence>
<comment type="caution">
    <text evidence="2">The sequence shown here is derived from an EMBL/GenBank/DDBJ whole genome shotgun (WGS) entry which is preliminary data.</text>
</comment>
<evidence type="ECO:0000256" key="1">
    <source>
        <dbReference type="SAM" id="MobiDB-lite"/>
    </source>
</evidence>
<feature type="region of interest" description="Disordered" evidence="1">
    <location>
        <begin position="55"/>
        <end position="77"/>
    </location>
</feature>
<dbReference type="EMBL" id="BAABFR010000021">
    <property type="protein sequence ID" value="GAA4390128.1"/>
    <property type="molecule type" value="Genomic_DNA"/>
</dbReference>
<keyword evidence="3" id="KW-1185">Reference proteome</keyword>
<gene>
    <name evidence="2" type="ORF">GCM10023147_17740</name>
</gene>
<evidence type="ECO:0000313" key="3">
    <source>
        <dbReference type="Proteomes" id="UP001500635"/>
    </source>
</evidence>
<name>A0ABP8JFU7_9ACTN</name>
<organism evidence="2 3">
    <name type="scientific">Tsukamurella soli</name>
    <dbReference type="NCBI Taxonomy" id="644556"/>
    <lineage>
        <taxon>Bacteria</taxon>
        <taxon>Bacillati</taxon>
        <taxon>Actinomycetota</taxon>
        <taxon>Actinomycetes</taxon>
        <taxon>Mycobacteriales</taxon>
        <taxon>Tsukamurellaceae</taxon>
        <taxon>Tsukamurella</taxon>
    </lineage>
</organism>
<feature type="compositionally biased region" description="Basic and acidic residues" evidence="1">
    <location>
        <begin position="55"/>
        <end position="69"/>
    </location>
</feature>
<proteinExistence type="predicted"/>
<feature type="region of interest" description="Disordered" evidence="1">
    <location>
        <begin position="1"/>
        <end position="20"/>
    </location>
</feature>
<accession>A0ABP8JFU7</accession>
<reference evidence="3" key="1">
    <citation type="journal article" date="2019" name="Int. J. Syst. Evol. Microbiol.">
        <title>The Global Catalogue of Microorganisms (GCM) 10K type strain sequencing project: providing services to taxonomists for standard genome sequencing and annotation.</title>
        <authorList>
            <consortium name="The Broad Institute Genomics Platform"/>
            <consortium name="The Broad Institute Genome Sequencing Center for Infectious Disease"/>
            <person name="Wu L."/>
            <person name="Ma J."/>
        </authorList>
    </citation>
    <scope>NUCLEOTIDE SEQUENCE [LARGE SCALE GENOMIC DNA]</scope>
    <source>
        <strain evidence="3">JCM 17688</strain>
    </source>
</reference>
<protein>
    <submittedName>
        <fullName evidence="2">Uncharacterized protein</fullName>
    </submittedName>
</protein>
<dbReference type="Proteomes" id="UP001500635">
    <property type="component" value="Unassembled WGS sequence"/>
</dbReference>